<dbReference type="KEGG" id="fla:SY85_16085"/>
<accession>A0A172TYC6</accession>
<gene>
    <name evidence="1" type="ORF">SY85_16085</name>
</gene>
<dbReference type="AlphaFoldDB" id="A0A172TYC6"/>
<reference evidence="1 2" key="2">
    <citation type="journal article" date="2016" name="Int. J. Syst. Evol. Microbiol.">
        <title>Flavisolibacter tropicus sp. nov., isolated from tropical soil.</title>
        <authorList>
            <person name="Lee J.J."/>
            <person name="Kang M.S."/>
            <person name="Kim G.S."/>
            <person name="Lee C.S."/>
            <person name="Lim S."/>
            <person name="Lee J."/>
            <person name="Roh S.H."/>
            <person name="Kang H."/>
            <person name="Ha J.M."/>
            <person name="Bae S."/>
            <person name="Jung H.Y."/>
            <person name="Kim M.K."/>
        </authorList>
    </citation>
    <scope>NUCLEOTIDE SEQUENCE [LARGE SCALE GENOMIC DNA]</scope>
    <source>
        <strain evidence="1 2">LCS9</strain>
    </source>
</reference>
<dbReference type="Proteomes" id="UP000077177">
    <property type="component" value="Chromosome"/>
</dbReference>
<dbReference type="STRING" id="1492898.SY85_16085"/>
<evidence type="ECO:0000313" key="1">
    <source>
        <dbReference type="EMBL" id="ANE51783.1"/>
    </source>
</evidence>
<proteinExistence type="predicted"/>
<dbReference type="EMBL" id="CP011390">
    <property type="protein sequence ID" value="ANE51783.1"/>
    <property type="molecule type" value="Genomic_DNA"/>
</dbReference>
<sequence length="105" mass="11598">MSIRLLPIWTNAVGGIKLMVSEEQQNEAVSLLQEFDAARKNSRACTNCGSNNIEYVSTPRKASNWFSAIASFFFGDYAIAPDKVYHCFDCGHESADAIVNSTELN</sequence>
<keyword evidence="2" id="KW-1185">Reference proteome</keyword>
<reference evidence="2" key="1">
    <citation type="submission" date="2015-01" db="EMBL/GenBank/DDBJ databases">
        <title>Flavisolibacter sp./LCS9/ whole genome sequencing.</title>
        <authorList>
            <person name="Kim M.K."/>
            <person name="Srinivasan S."/>
            <person name="Lee J.-J."/>
        </authorList>
    </citation>
    <scope>NUCLEOTIDE SEQUENCE [LARGE SCALE GENOMIC DNA]</scope>
    <source>
        <strain evidence="2">LCS9</strain>
    </source>
</reference>
<protein>
    <submittedName>
        <fullName evidence="1">Uncharacterized protein</fullName>
    </submittedName>
</protein>
<organism evidence="1 2">
    <name type="scientific">Flavisolibacter tropicus</name>
    <dbReference type="NCBI Taxonomy" id="1492898"/>
    <lineage>
        <taxon>Bacteria</taxon>
        <taxon>Pseudomonadati</taxon>
        <taxon>Bacteroidota</taxon>
        <taxon>Chitinophagia</taxon>
        <taxon>Chitinophagales</taxon>
        <taxon>Chitinophagaceae</taxon>
        <taxon>Flavisolibacter</taxon>
    </lineage>
</organism>
<dbReference type="RefSeq" id="WP_066405912.1">
    <property type="nucleotide sequence ID" value="NZ_CP011390.1"/>
</dbReference>
<name>A0A172TYC6_9BACT</name>
<evidence type="ECO:0000313" key="2">
    <source>
        <dbReference type="Proteomes" id="UP000077177"/>
    </source>
</evidence>